<feature type="domain" description="YtkA-like" evidence="1">
    <location>
        <begin position="42"/>
        <end position="121"/>
    </location>
</feature>
<protein>
    <recommendedName>
        <fullName evidence="1">YtkA-like domain-containing protein</fullName>
    </recommendedName>
</protein>
<dbReference type="InterPro" id="IPR032693">
    <property type="entry name" value="YtkA-like_dom"/>
</dbReference>
<proteinExistence type="predicted"/>
<evidence type="ECO:0000259" key="1">
    <source>
        <dbReference type="Pfam" id="PF13115"/>
    </source>
</evidence>
<dbReference type="Pfam" id="PF13115">
    <property type="entry name" value="YtkA"/>
    <property type="match status" value="1"/>
</dbReference>
<evidence type="ECO:0000313" key="2">
    <source>
        <dbReference type="EMBL" id="HEF64201.1"/>
    </source>
</evidence>
<sequence>MTSRWVVSVVVGSVLFPTLVVLSTAACRVEAEQFKAAPQRIGEYEVTLQLDPNPPKSGRGTSLMVTITRGGKPVEATEVEPHLTVDMPEMPMGHPEVALHYEGPGKWTGVIKFPMPGDWVAIVMLMPEGSEARFEFEVGP</sequence>
<reference evidence="2" key="1">
    <citation type="journal article" date="2020" name="mSystems">
        <title>Genome- and Community-Level Interaction Insights into Carbon Utilization and Element Cycling Functions of Hydrothermarchaeota in Hydrothermal Sediment.</title>
        <authorList>
            <person name="Zhou Z."/>
            <person name="Liu Y."/>
            <person name="Xu W."/>
            <person name="Pan J."/>
            <person name="Luo Z.H."/>
            <person name="Li M."/>
        </authorList>
    </citation>
    <scope>NUCLEOTIDE SEQUENCE [LARGE SCALE GENOMIC DNA]</scope>
    <source>
        <strain evidence="2">SpSt-222</strain>
    </source>
</reference>
<comment type="caution">
    <text evidence="2">The sequence shown here is derived from an EMBL/GenBank/DDBJ whole genome shotgun (WGS) entry which is preliminary data.</text>
</comment>
<dbReference type="PROSITE" id="PS51257">
    <property type="entry name" value="PROKAR_LIPOPROTEIN"/>
    <property type="match status" value="1"/>
</dbReference>
<accession>A0A7C1FU14</accession>
<name>A0A7C1FU14_THERO</name>
<gene>
    <name evidence="2" type="ORF">ENP47_01090</name>
</gene>
<dbReference type="AlphaFoldDB" id="A0A7C1FU14"/>
<organism evidence="2">
    <name type="scientific">Thermomicrobium roseum</name>
    <dbReference type="NCBI Taxonomy" id="500"/>
    <lineage>
        <taxon>Bacteria</taxon>
        <taxon>Pseudomonadati</taxon>
        <taxon>Thermomicrobiota</taxon>
        <taxon>Thermomicrobia</taxon>
        <taxon>Thermomicrobiales</taxon>
        <taxon>Thermomicrobiaceae</taxon>
        <taxon>Thermomicrobium</taxon>
    </lineage>
</organism>
<dbReference type="EMBL" id="DSJL01000001">
    <property type="protein sequence ID" value="HEF64201.1"/>
    <property type="molecule type" value="Genomic_DNA"/>
</dbReference>